<dbReference type="SUPFAM" id="SSF57756">
    <property type="entry name" value="Retrovirus zinc finger-like domains"/>
    <property type="match status" value="1"/>
</dbReference>
<dbReference type="PANTHER" id="PTHR37984:SF5">
    <property type="entry name" value="PROTEIN NYNRIN-LIKE"/>
    <property type="match status" value="1"/>
</dbReference>
<keyword evidence="3" id="KW-0540">Nuclease</keyword>
<dbReference type="InterPro" id="IPR043128">
    <property type="entry name" value="Rev_trsase/Diguanyl_cyclase"/>
</dbReference>
<organism evidence="11 12">
    <name type="scientific">Aedes albopictus</name>
    <name type="common">Asian tiger mosquito</name>
    <name type="synonym">Stegomyia albopicta</name>
    <dbReference type="NCBI Taxonomy" id="7160"/>
    <lineage>
        <taxon>Eukaryota</taxon>
        <taxon>Metazoa</taxon>
        <taxon>Ecdysozoa</taxon>
        <taxon>Arthropoda</taxon>
        <taxon>Hexapoda</taxon>
        <taxon>Insecta</taxon>
        <taxon>Pterygota</taxon>
        <taxon>Neoptera</taxon>
        <taxon>Endopterygota</taxon>
        <taxon>Diptera</taxon>
        <taxon>Nematocera</taxon>
        <taxon>Culicoidea</taxon>
        <taxon>Culicidae</taxon>
        <taxon>Culicinae</taxon>
        <taxon>Aedini</taxon>
        <taxon>Aedes</taxon>
        <taxon>Stegomyia</taxon>
    </lineage>
</organism>
<dbReference type="PROSITE" id="PS50175">
    <property type="entry name" value="ASP_PROT_RETROV"/>
    <property type="match status" value="1"/>
</dbReference>
<evidence type="ECO:0000259" key="8">
    <source>
        <dbReference type="PROSITE" id="PS50158"/>
    </source>
</evidence>
<keyword evidence="1" id="KW-0808">Transferase</keyword>
<protein>
    <recommendedName>
        <fullName evidence="13">Reverse transcriptase</fullName>
    </recommendedName>
</protein>
<dbReference type="InterPro" id="IPR000477">
    <property type="entry name" value="RT_dom"/>
</dbReference>
<dbReference type="Gene3D" id="4.10.60.10">
    <property type="entry name" value="Zinc finger, CCHC-type"/>
    <property type="match status" value="1"/>
</dbReference>
<dbReference type="GeneID" id="134284508"/>
<keyword evidence="5" id="KW-0378">Hydrolase</keyword>
<reference evidence="11" key="2">
    <citation type="submission" date="2025-05" db="UniProtKB">
        <authorList>
            <consortium name="EnsemblMetazoa"/>
        </authorList>
    </citation>
    <scope>IDENTIFICATION</scope>
    <source>
        <strain evidence="11">Foshan</strain>
    </source>
</reference>
<feature type="compositionally biased region" description="Basic and acidic residues" evidence="7">
    <location>
        <begin position="362"/>
        <end position="372"/>
    </location>
</feature>
<dbReference type="EnsemblMetazoa" id="AALFPA23_003851.R4483">
    <property type="protein sequence ID" value="AALFPA23_003851.P4483"/>
    <property type="gene ID" value="AALFPA23_003851"/>
</dbReference>
<evidence type="ECO:0000256" key="3">
    <source>
        <dbReference type="ARBA" id="ARBA00022722"/>
    </source>
</evidence>
<keyword evidence="6" id="KW-0862">Zinc</keyword>
<name>A0ABM1XXU9_AEDAL</name>
<dbReference type="InterPro" id="IPR050951">
    <property type="entry name" value="Retrovirus_Pol_polyprotein"/>
</dbReference>
<evidence type="ECO:0000256" key="2">
    <source>
        <dbReference type="ARBA" id="ARBA00022695"/>
    </source>
</evidence>
<dbReference type="PROSITE" id="PS50878">
    <property type="entry name" value="RT_POL"/>
    <property type="match status" value="1"/>
</dbReference>
<dbReference type="Proteomes" id="UP000069940">
    <property type="component" value="Unassembled WGS sequence"/>
</dbReference>
<evidence type="ECO:0000256" key="5">
    <source>
        <dbReference type="ARBA" id="ARBA00022801"/>
    </source>
</evidence>
<evidence type="ECO:0008006" key="13">
    <source>
        <dbReference type="Google" id="ProtNLM"/>
    </source>
</evidence>
<proteinExistence type="predicted"/>
<evidence type="ECO:0000313" key="12">
    <source>
        <dbReference type="Proteomes" id="UP000069940"/>
    </source>
</evidence>
<evidence type="ECO:0000256" key="7">
    <source>
        <dbReference type="SAM" id="MobiDB-lite"/>
    </source>
</evidence>
<dbReference type="InterPro" id="IPR036875">
    <property type="entry name" value="Znf_CCHC_sf"/>
</dbReference>
<feature type="domain" description="Reverse transcriptase" evidence="10">
    <location>
        <begin position="472"/>
        <end position="651"/>
    </location>
</feature>
<keyword evidence="2" id="KW-0548">Nucleotidyltransferase</keyword>
<dbReference type="SMART" id="SM00343">
    <property type="entry name" value="ZnF_C2HC"/>
    <property type="match status" value="2"/>
</dbReference>
<evidence type="ECO:0000313" key="11">
    <source>
        <dbReference type="EnsemblMetazoa" id="AALFPA23_003851.P4483"/>
    </source>
</evidence>
<keyword evidence="4" id="KW-0255">Endonuclease</keyword>
<dbReference type="Pfam" id="PF00078">
    <property type="entry name" value="RVT_1"/>
    <property type="match status" value="1"/>
</dbReference>
<dbReference type="Gene3D" id="3.10.10.10">
    <property type="entry name" value="HIV Type 1 Reverse Transcriptase, subunit A, domain 1"/>
    <property type="match status" value="1"/>
</dbReference>
<dbReference type="SUPFAM" id="SSF50630">
    <property type="entry name" value="Acid proteases"/>
    <property type="match status" value="1"/>
</dbReference>
<dbReference type="InterPro" id="IPR001878">
    <property type="entry name" value="Znf_CCHC"/>
</dbReference>
<accession>A0ABM1XXU9</accession>
<sequence length="702" mass="78476">MDDDAMKQLIAALTGIAQGNTQRRFDVRDVKDLVVQFDPDIPTTPTAEQWIDSIVKAAALYQGNDEWKLQCGILNLNGAAKLWFSGVTVNTWDDFKTALIRDFPTSVDAVGIHQAMINRKKLPQESIKTYFYSHVALGRKGKLPDEALIKYIVLGLGQIRYYYSSEYPAGFTQAAEMVRRTKTSGVPSANIKCYRCNGEGHVAANCSVKNAGKSNANFECYRCNQKGHIAKNCNKSAPKQFSRPMQEIHQPSNFVKTVIIGNSEIDALYDCGSAVTTIKESCAGVLNSIEPCDISLVGFGGNKVQVRGKSAEMIKVDGIEVESDVCIVPNKVQWNSMIIGRDILDREDIRFVKEKGSVRIENRVESQNDERQSGPSPGQRGTQSNVYSIQAYEPIVAEEINVNSVGEEREKIFELIKCYRQCFAKNYREMGTAKGCEMVIELIGPEKPIHTKQYPMEYSREKVVESTVNDLLAANIVRPSSSSYNSPTVLVRKKNGDWRMVVDYRAVNAKTVKDSWPMPVIEDCLNRLVGNRLFTAVDLFRGYHQIPISENSRRFTAFSTPFGHFEFVKMPFGLSNGSAVFQRMIDTVIAPLRSVGIVVYLDDAIFGGRDVNDVLKKFEALLKRLMECGLTINLEKTQFLKTSLDFLGHEVSEGEIRPGKEKIRAISEFPQPVNVRNILMYDPARNLEVHTDACSHGLSGDS</sequence>
<evidence type="ECO:0000256" key="1">
    <source>
        <dbReference type="ARBA" id="ARBA00022679"/>
    </source>
</evidence>
<dbReference type="PROSITE" id="PS50158">
    <property type="entry name" value="ZF_CCHC"/>
    <property type="match status" value="2"/>
</dbReference>
<feature type="domain" description="Peptidase A2" evidence="9">
    <location>
        <begin position="265"/>
        <end position="343"/>
    </location>
</feature>
<dbReference type="RefSeq" id="XP_062699434.1">
    <property type="nucleotide sequence ID" value="XM_062843450.1"/>
</dbReference>
<dbReference type="PANTHER" id="PTHR37984">
    <property type="entry name" value="PROTEIN CBG26694"/>
    <property type="match status" value="1"/>
</dbReference>
<keyword evidence="6" id="KW-0863">Zinc-finger</keyword>
<dbReference type="Gene3D" id="3.30.70.270">
    <property type="match status" value="1"/>
</dbReference>
<dbReference type="InterPro" id="IPR001995">
    <property type="entry name" value="Peptidase_A2_cat"/>
</dbReference>
<keyword evidence="12" id="KW-1185">Reference proteome</keyword>
<keyword evidence="6" id="KW-0479">Metal-binding</keyword>
<feature type="compositionally biased region" description="Polar residues" evidence="7">
    <location>
        <begin position="373"/>
        <end position="384"/>
    </location>
</feature>
<evidence type="ECO:0000256" key="6">
    <source>
        <dbReference type="PROSITE-ProRule" id="PRU00047"/>
    </source>
</evidence>
<evidence type="ECO:0000259" key="10">
    <source>
        <dbReference type="PROSITE" id="PS50878"/>
    </source>
</evidence>
<dbReference type="Pfam" id="PF00098">
    <property type="entry name" value="zf-CCHC"/>
    <property type="match status" value="2"/>
</dbReference>
<dbReference type="SUPFAM" id="SSF56672">
    <property type="entry name" value="DNA/RNA polymerases"/>
    <property type="match status" value="1"/>
</dbReference>
<feature type="region of interest" description="Disordered" evidence="7">
    <location>
        <begin position="362"/>
        <end position="384"/>
    </location>
</feature>
<evidence type="ECO:0000256" key="4">
    <source>
        <dbReference type="ARBA" id="ARBA00022759"/>
    </source>
</evidence>
<dbReference type="Gene3D" id="2.40.70.10">
    <property type="entry name" value="Acid Proteases"/>
    <property type="match status" value="1"/>
</dbReference>
<reference evidence="12" key="1">
    <citation type="journal article" date="2015" name="Proc. Natl. Acad. Sci. U.S.A.">
        <title>Genome sequence of the Asian Tiger mosquito, Aedes albopictus, reveals insights into its biology, genetics, and evolution.</title>
        <authorList>
            <person name="Chen X.G."/>
            <person name="Jiang X."/>
            <person name="Gu J."/>
            <person name="Xu M."/>
            <person name="Wu Y."/>
            <person name="Deng Y."/>
            <person name="Zhang C."/>
            <person name="Bonizzoni M."/>
            <person name="Dermauw W."/>
            <person name="Vontas J."/>
            <person name="Armbruster P."/>
            <person name="Huang X."/>
            <person name="Yang Y."/>
            <person name="Zhang H."/>
            <person name="He W."/>
            <person name="Peng H."/>
            <person name="Liu Y."/>
            <person name="Wu K."/>
            <person name="Chen J."/>
            <person name="Lirakis M."/>
            <person name="Topalis P."/>
            <person name="Van Leeuwen T."/>
            <person name="Hall A.B."/>
            <person name="Jiang X."/>
            <person name="Thorpe C."/>
            <person name="Mueller R.L."/>
            <person name="Sun C."/>
            <person name="Waterhouse R.M."/>
            <person name="Yan G."/>
            <person name="Tu Z.J."/>
            <person name="Fang X."/>
            <person name="James A.A."/>
        </authorList>
    </citation>
    <scope>NUCLEOTIDE SEQUENCE [LARGE SCALE GENOMIC DNA]</scope>
    <source>
        <strain evidence="12">Foshan</strain>
    </source>
</reference>
<dbReference type="CDD" id="cd01647">
    <property type="entry name" value="RT_LTR"/>
    <property type="match status" value="1"/>
</dbReference>
<evidence type="ECO:0000259" key="9">
    <source>
        <dbReference type="PROSITE" id="PS50175"/>
    </source>
</evidence>
<dbReference type="InterPro" id="IPR021109">
    <property type="entry name" value="Peptidase_aspartic_dom_sf"/>
</dbReference>
<feature type="domain" description="CCHC-type" evidence="8">
    <location>
        <begin position="220"/>
        <end position="233"/>
    </location>
</feature>
<feature type="domain" description="CCHC-type" evidence="8">
    <location>
        <begin position="192"/>
        <end position="206"/>
    </location>
</feature>
<dbReference type="InterPro" id="IPR043502">
    <property type="entry name" value="DNA/RNA_pol_sf"/>
</dbReference>